<dbReference type="EMBL" id="AYRZ02000009">
    <property type="protein sequence ID" value="PHT72838.1"/>
    <property type="molecule type" value="Genomic_DNA"/>
</dbReference>
<dbReference type="Gramene" id="PHT72838">
    <property type="protein sequence ID" value="PHT72838"/>
    <property type="gene ID" value="T459_23623"/>
</dbReference>
<dbReference type="Proteomes" id="UP000222542">
    <property type="component" value="Unassembled WGS sequence"/>
</dbReference>
<organism evidence="1 2">
    <name type="scientific">Capsicum annuum</name>
    <name type="common">Capsicum pepper</name>
    <dbReference type="NCBI Taxonomy" id="4072"/>
    <lineage>
        <taxon>Eukaryota</taxon>
        <taxon>Viridiplantae</taxon>
        <taxon>Streptophyta</taxon>
        <taxon>Embryophyta</taxon>
        <taxon>Tracheophyta</taxon>
        <taxon>Spermatophyta</taxon>
        <taxon>Magnoliopsida</taxon>
        <taxon>eudicotyledons</taxon>
        <taxon>Gunneridae</taxon>
        <taxon>Pentapetalae</taxon>
        <taxon>asterids</taxon>
        <taxon>lamiids</taxon>
        <taxon>Solanales</taxon>
        <taxon>Solanaceae</taxon>
        <taxon>Solanoideae</taxon>
        <taxon>Capsiceae</taxon>
        <taxon>Capsicum</taxon>
    </lineage>
</organism>
<reference evidence="1 2" key="1">
    <citation type="journal article" date="2014" name="Nat. Genet.">
        <title>Genome sequence of the hot pepper provides insights into the evolution of pungency in Capsicum species.</title>
        <authorList>
            <person name="Kim S."/>
            <person name="Park M."/>
            <person name="Yeom S.I."/>
            <person name="Kim Y.M."/>
            <person name="Lee J.M."/>
            <person name="Lee H.A."/>
            <person name="Seo E."/>
            <person name="Choi J."/>
            <person name="Cheong K."/>
            <person name="Kim K.T."/>
            <person name="Jung K."/>
            <person name="Lee G.W."/>
            <person name="Oh S.K."/>
            <person name="Bae C."/>
            <person name="Kim S.B."/>
            <person name="Lee H.Y."/>
            <person name="Kim S.Y."/>
            <person name="Kim M.S."/>
            <person name="Kang B.C."/>
            <person name="Jo Y.D."/>
            <person name="Yang H.B."/>
            <person name="Jeong H.J."/>
            <person name="Kang W.H."/>
            <person name="Kwon J.K."/>
            <person name="Shin C."/>
            <person name="Lim J.Y."/>
            <person name="Park J.H."/>
            <person name="Huh J.H."/>
            <person name="Kim J.S."/>
            <person name="Kim B.D."/>
            <person name="Cohen O."/>
            <person name="Paran I."/>
            <person name="Suh M.C."/>
            <person name="Lee S.B."/>
            <person name="Kim Y.K."/>
            <person name="Shin Y."/>
            <person name="Noh S.J."/>
            <person name="Park J."/>
            <person name="Seo Y.S."/>
            <person name="Kwon S.Y."/>
            <person name="Kim H.A."/>
            <person name="Park J.M."/>
            <person name="Kim H.J."/>
            <person name="Choi S.B."/>
            <person name="Bosland P.W."/>
            <person name="Reeves G."/>
            <person name="Jo S.H."/>
            <person name="Lee B.W."/>
            <person name="Cho H.T."/>
            <person name="Choi H.S."/>
            <person name="Lee M.S."/>
            <person name="Yu Y."/>
            <person name="Do Choi Y."/>
            <person name="Park B.S."/>
            <person name="van Deynze A."/>
            <person name="Ashrafi H."/>
            <person name="Hill T."/>
            <person name="Kim W.T."/>
            <person name="Pai H.S."/>
            <person name="Ahn H.K."/>
            <person name="Yeam I."/>
            <person name="Giovannoni J.J."/>
            <person name="Rose J.K."/>
            <person name="Sorensen I."/>
            <person name="Lee S.J."/>
            <person name="Kim R.W."/>
            <person name="Choi I.Y."/>
            <person name="Choi B.S."/>
            <person name="Lim J.S."/>
            <person name="Lee Y.H."/>
            <person name="Choi D."/>
        </authorList>
    </citation>
    <scope>NUCLEOTIDE SEQUENCE [LARGE SCALE GENOMIC DNA]</scope>
    <source>
        <strain evidence="2">cv. CM334</strain>
    </source>
</reference>
<gene>
    <name evidence="1" type="ORF">T459_23623</name>
</gene>
<sequence>MALIPNDTRQQWETRNWLKTVQTYTEKTVHKFERTKDQDGDHSRIQEQQQEHDITRYDIQVGFHDPYQDSVSAMRLYKRMCSQDHPMVGVSNTPDLSFIGSCDPWRTVAHERMTIEELLAISRANYECWCLDSPM</sequence>
<dbReference type="AlphaFoldDB" id="A0A2G2YSU2"/>
<evidence type="ECO:0000313" key="2">
    <source>
        <dbReference type="Proteomes" id="UP000222542"/>
    </source>
</evidence>
<protein>
    <submittedName>
        <fullName evidence="1">Uncharacterized protein</fullName>
    </submittedName>
</protein>
<name>A0A2G2YSU2_CAPAN</name>
<dbReference type="STRING" id="4072.A0A2G2YSU2"/>
<evidence type="ECO:0000313" key="1">
    <source>
        <dbReference type="EMBL" id="PHT72838.1"/>
    </source>
</evidence>
<proteinExistence type="predicted"/>
<accession>A0A2G2YSU2</accession>
<comment type="caution">
    <text evidence="1">The sequence shown here is derived from an EMBL/GenBank/DDBJ whole genome shotgun (WGS) entry which is preliminary data.</text>
</comment>
<reference evidence="1 2" key="2">
    <citation type="journal article" date="2017" name="Genome Biol.">
        <title>New reference genome sequences of hot pepper reveal the massive evolution of plant disease-resistance genes by retroduplication.</title>
        <authorList>
            <person name="Kim S."/>
            <person name="Park J."/>
            <person name="Yeom S.I."/>
            <person name="Kim Y.M."/>
            <person name="Seo E."/>
            <person name="Kim K.T."/>
            <person name="Kim M.S."/>
            <person name="Lee J.M."/>
            <person name="Cheong K."/>
            <person name="Shin H.S."/>
            <person name="Kim S.B."/>
            <person name="Han K."/>
            <person name="Lee J."/>
            <person name="Park M."/>
            <person name="Lee H.A."/>
            <person name="Lee H.Y."/>
            <person name="Lee Y."/>
            <person name="Oh S."/>
            <person name="Lee J.H."/>
            <person name="Choi E."/>
            <person name="Choi E."/>
            <person name="Lee S.E."/>
            <person name="Jeon J."/>
            <person name="Kim H."/>
            <person name="Choi G."/>
            <person name="Song H."/>
            <person name="Lee J."/>
            <person name="Lee S.C."/>
            <person name="Kwon J.K."/>
            <person name="Lee H.Y."/>
            <person name="Koo N."/>
            <person name="Hong Y."/>
            <person name="Kim R.W."/>
            <person name="Kang W.H."/>
            <person name="Huh J.H."/>
            <person name="Kang B.C."/>
            <person name="Yang T.J."/>
            <person name="Lee Y.H."/>
            <person name="Bennetzen J.L."/>
            <person name="Choi D."/>
        </authorList>
    </citation>
    <scope>NUCLEOTIDE SEQUENCE [LARGE SCALE GENOMIC DNA]</scope>
    <source>
        <strain evidence="2">cv. CM334</strain>
    </source>
</reference>
<keyword evidence="2" id="KW-1185">Reference proteome</keyword>